<reference evidence="1 2" key="1">
    <citation type="journal article" date="2015" name="Genome Announc.">
        <title>Expanding the biotechnology potential of lactobacilli through comparative genomics of 213 strains and associated genera.</title>
        <authorList>
            <person name="Sun Z."/>
            <person name="Harris H.M."/>
            <person name="McCann A."/>
            <person name="Guo C."/>
            <person name="Argimon S."/>
            <person name="Zhang W."/>
            <person name="Yang X."/>
            <person name="Jeffery I.B."/>
            <person name="Cooney J.C."/>
            <person name="Kagawa T.F."/>
            <person name="Liu W."/>
            <person name="Song Y."/>
            <person name="Salvetti E."/>
            <person name="Wrobel A."/>
            <person name="Rasinkangas P."/>
            <person name="Parkhill J."/>
            <person name="Rea M.C."/>
            <person name="O'Sullivan O."/>
            <person name="Ritari J."/>
            <person name="Douillard F.P."/>
            <person name="Paul Ross R."/>
            <person name="Yang R."/>
            <person name="Briner A.E."/>
            <person name="Felis G.E."/>
            <person name="de Vos W.M."/>
            <person name="Barrangou R."/>
            <person name="Klaenhammer T.R."/>
            <person name="Caufield P.W."/>
            <person name="Cui Y."/>
            <person name="Zhang H."/>
            <person name="O'Toole P.W."/>
        </authorList>
    </citation>
    <scope>NUCLEOTIDE SEQUENCE [LARGE SCALE GENOMIC DNA]</scope>
    <source>
        <strain evidence="1 2">DSM 19904</strain>
    </source>
</reference>
<sequence length="387" mass="44523">MKALYDKLRTAQIDEQLINAFQNDSDIVYTGVIQFLSDKDFIMLTYNDYGIQDGEVYLKLSSVKSVETDSYDLANMEDRIEFDEKHHLNSQPAFDLPIKMSDSLFDRVIQTLHDESKVGLIITEEAGKLKYNEGLISEIHEDGMTFTNINKFDFSKRPVFNIQFDDIRGIEFGGTELQLLQNVLDMVKPENHIVNTIISDPTAFRDVVTKFRNSGDWLVIDTNDDRKYFYVGKIISSNHNELVMMVVDMNGRFGGYVWIRYDDIARLITDSDYLRVIDKFVAENKSNKHFALSVLNSDRAFDNADNILINIITQSIQYQKVIRFETADEENFAGYPTAINLDTGVLTVELLDVDDDGELPTQQIGIENIREMAFDYFKAFLTENEID</sequence>
<dbReference type="RefSeq" id="WP_057823482.1">
    <property type="nucleotide sequence ID" value="NZ_AZEA01000002.1"/>
</dbReference>
<name>A0A0R1LAR3_9LACO</name>
<comment type="caution">
    <text evidence="1">The sequence shown here is derived from an EMBL/GenBank/DDBJ whole genome shotgun (WGS) entry which is preliminary data.</text>
</comment>
<proteinExistence type="predicted"/>
<dbReference type="OrthoDB" id="2313946at2"/>
<dbReference type="Proteomes" id="UP000051581">
    <property type="component" value="Unassembled WGS sequence"/>
</dbReference>
<gene>
    <name evidence="1" type="ORF">FD17_GL001185</name>
</gene>
<dbReference type="PATRIC" id="fig|1423808.3.peg.1198"/>
<keyword evidence="2" id="KW-1185">Reference proteome</keyword>
<protein>
    <submittedName>
        <fullName evidence="1">Uncharacterized protein</fullName>
    </submittedName>
</protein>
<dbReference type="AlphaFoldDB" id="A0A0R1LAR3"/>
<dbReference type="EMBL" id="AZEA01000002">
    <property type="protein sequence ID" value="KRK89594.1"/>
    <property type="molecule type" value="Genomic_DNA"/>
</dbReference>
<organism evidence="1 2">
    <name type="scientific">Lentilactobacillus sunkii DSM 19904</name>
    <dbReference type="NCBI Taxonomy" id="1423808"/>
    <lineage>
        <taxon>Bacteria</taxon>
        <taxon>Bacillati</taxon>
        <taxon>Bacillota</taxon>
        <taxon>Bacilli</taxon>
        <taxon>Lactobacillales</taxon>
        <taxon>Lactobacillaceae</taxon>
        <taxon>Lentilactobacillus</taxon>
    </lineage>
</organism>
<accession>A0A0R1LAR3</accession>
<evidence type="ECO:0000313" key="2">
    <source>
        <dbReference type="Proteomes" id="UP000051581"/>
    </source>
</evidence>
<evidence type="ECO:0000313" key="1">
    <source>
        <dbReference type="EMBL" id="KRK89594.1"/>
    </source>
</evidence>